<evidence type="ECO:0000256" key="6">
    <source>
        <dbReference type="ARBA" id="ARBA00022605"/>
    </source>
</evidence>
<keyword evidence="8 12" id="KW-0663">Pyridoxal phosphate</keyword>
<dbReference type="InterPro" id="IPR006653">
    <property type="entry name" value="Trp_synth_b_CS"/>
</dbReference>
<dbReference type="GO" id="GO:0004834">
    <property type="term" value="F:tryptophan synthase activity"/>
    <property type="evidence" value="ECO:0007669"/>
    <property type="project" value="UniProtKB-UniRule"/>
</dbReference>
<sequence length="401" mass="43769">MSTVPDQHGRFGPFGGKYVPETLMNALLELEEAYQKYKDDPEFLAEVRYLLKQYSGRPTPLYYAERLSEHLGGAKIYLKREDLNHTGAHKINNTIGQAVLAKRMGKKKVIAETGAGQHGVATATVAALMGLECKVFMGEEDTKRQQLNVFRMKLLGSEVVPVMSGTRTLKDACNETLRYWVSHVDDTYYILGSVTGPHPYPMMVRDFQRIIGLESREQILEAEGRLPDVVVAAVGGGSNAIGMFHPFVEDTDVRLLGVEAAGRGVDTEEHAATMTKGRPGVFQGSMSYVLQDEGGQVLPAHSISAGLDYPGIGPEHAYLKDSGRADYVPITDKEALDALSTLSRMEGIIPALESAHAIAQVLKIAPTMGKDEIIVVSLSGRGDKDVESIMSYLAKEEEQPS</sequence>
<evidence type="ECO:0000256" key="9">
    <source>
        <dbReference type="ARBA" id="ARBA00023141"/>
    </source>
</evidence>
<dbReference type="PROSITE" id="PS00168">
    <property type="entry name" value="TRP_SYNTHASE_BETA"/>
    <property type="match status" value="1"/>
</dbReference>
<dbReference type="CDD" id="cd06446">
    <property type="entry name" value="Trp-synth_B"/>
    <property type="match status" value="1"/>
</dbReference>
<dbReference type="Proteomes" id="UP000316330">
    <property type="component" value="Unassembled WGS sequence"/>
</dbReference>
<gene>
    <name evidence="12 14" type="primary">trpB</name>
    <name evidence="14" type="ORF">FPZ45_03125</name>
</gene>
<dbReference type="InterPro" id="IPR001926">
    <property type="entry name" value="TrpB-like_PALP"/>
</dbReference>
<evidence type="ECO:0000313" key="15">
    <source>
        <dbReference type="Proteomes" id="UP000316330"/>
    </source>
</evidence>
<dbReference type="InterPro" id="IPR023026">
    <property type="entry name" value="Trp_synth_beta/beta-like"/>
</dbReference>
<dbReference type="Pfam" id="PF00291">
    <property type="entry name" value="PALP"/>
    <property type="match status" value="1"/>
</dbReference>
<dbReference type="PANTHER" id="PTHR48077:SF3">
    <property type="entry name" value="TRYPTOPHAN SYNTHASE"/>
    <property type="match status" value="1"/>
</dbReference>
<dbReference type="EMBL" id="VNJJ01000001">
    <property type="protein sequence ID" value="TVY04577.1"/>
    <property type="molecule type" value="Genomic_DNA"/>
</dbReference>
<dbReference type="InterPro" id="IPR006654">
    <property type="entry name" value="Trp_synth_beta"/>
</dbReference>
<dbReference type="InterPro" id="IPR036052">
    <property type="entry name" value="TrpB-like_PALP_sf"/>
</dbReference>
<evidence type="ECO:0000256" key="5">
    <source>
        <dbReference type="ARBA" id="ARBA00011270"/>
    </source>
</evidence>
<dbReference type="EC" id="4.2.1.20" evidence="12"/>
<keyword evidence="9 12" id="KW-0057">Aromatic amino acid biosynthesis</keyword>
<comment type="caution">
    <text evidence="14">The sequence shown here is derived from an EMBL/GenBank/DDBJ whole genome shotgun (WGS) entry which is preliminary data.</text>
</comment>
<proteinExistence type="inferred from homology"/>
<comment type="pathway">
    <text evidence="3 12">Amino-acid biosynthesis; L-tryptophan biosynthesis; L-tryptophan from chorismate: step 5/5.</text>
</comment>
<comment type="catalytic activity">
    <reaction evidence="11 12">
        <text>(1S,2R)-1-C-(indol-3-yl)glycerol 3-phosphate + L-serine = D-glyceraldehyde 3-phosphate + L-tryptophan + H2O</text>
        <dbReference type="Rhea" id="RHEA:10532"/>
        <dbReference type="ChEBI" id="CHEBI:15377"/>
        <dbReference type="ChEBI" id="CHEBI:33384"/>
        <dbReference type="ChEBI" id="CHEBI:57912"/>
        <dbReference type="ChEBI" id="CHEBI:58866"/>
        <dbReference type="ChEBI" id="CHEBI:59776"/>
        <dbReference type="EC" id="4.2.1.20"/>
    </reaction>
</comment>
<comment type="cofactor">
    <cofactor evidence="1 12">
        <name>pyridoxal 5'-phosphate</name>
        <dbReference type="ChEBI" id="CHEBI:597326"/>
    </cofactor>
</comment>
<dbReference type="SUPFAM" id="SSF53686">
    <property type="entry name" value="Tryptophan synthase beta subunit-like PLP-dependent enzymes"/>
    <property type="match status" value="1"/>
</dbReference>
<dbReference type="UniPathway" id="UPA00035">
    <property type="reaction ID" value="UER00044"/>
</dbReference>
<keyword evidence="15" id="KW-1185">Reference proteome</keyword>
<dbReference type="GO" id="GO:0005737">
    <property type="term" value="C:cytoplasm"/>
    <property type="evidence" value="ECO:0007669"/>
    <property type="project" value="TreeGrafter"/>
</dbReference>
<name>A0A559JXK8_9BACL</name>
<evidence type="ECO:0000256" key="8">
    <source>
        <dbReference type="ARBA" id="ARBA00022898"/>
    </source>
</evidence>
<comment type="subunit">
    <text evidence="5 12">Tetramer of two alpha and two beta chains.</text>
</comment>
<evidence type="ECO:0000256" key="11">
    <source>
        <dbReference type="ARBA" id="ARBA00049047"/>
    </source>
</evidence>
<dbReference type="FunFam" id="3.40.50.1100:FF:000004">
    <property type="entry name" value="Tryptophan synthase beta chain"/>
    <property type="match status" value="1"/>
</dbReference>
<evidence type="ECO:0000256" key="2">
    <source>
        <dbReference type="ARBA" id="ARBA00002786"/>
    </source>
</evidence>
<keyword evidence="7 12" id="KW-0822">Tryptophan biosynthesis</keyword>
<evidence type="ECO:0000256" key="10">
    <source>
        <dbReference type="ARBA" id="ARBA00023239"/>
    </source>
</evidence>
<feature type="domain" description="Tryptophan synthase beta chain-like PALP" evidence="13">
    <location>
        <begin position="55"/>
        <end position="380"/>
    </location>
</feature>
<comment type="function">
    <text evidence="2 12">The beta subunit is responsible for the synthesis of L-tryptophan from indole and L-serine.</text>
</comment>
<accession>A0A559JXK8</accession>
<dbReference type="FunFam" id="3.40.50.1100:FF:000001">
    <property type="entry name" value="Tryptophan synthase beta chain"/>
    <property type="match status" value="1"/>
</dbReference>
<dbReference type="AlphaFoldDB" id="A0A559JXK8"/>
<evidence type="ECO:0000256" key="3">
    <source>
        <dbReference type="ARBA" id="ARBA00004733"/>
    </source>
</evidence>
<dbReference type="PIRSF" id="PIRSF001413">
    <property type="entry name" value="Trp_syn_beta"/>
    <property type="match status" value="1"/>
</dbReference>
<keyword evidence="10 12" id="KW-0456">Lyase</keyword>
<evidence type="ECO:0000256" key="1">
    <source>
        <dbReference type="ARBA" id="ARBA00001933"/>
    </source>
</evidence>
<evidence type="ECO:0000259" key="13">
    <source>
        <dbReference type="Pfam" id="PF00291"/>
    </source>
</evidence>
<reference evidence="14 15" key="1">
    <citation type="submission" date="2019-07" db="EMBL/GenBank/DDBJ databases">
        <authorList>
            <person name="Kim J."/>
        </authorList>
    </citation>
    <scope>NUCLEOTIDE SEQUENCE [LARGE SCALE GENOMIC DNA]</scope>
    <source>
        <strain evidence="14 15">G13</strain>
    </source>
</reference>
<dbReference type="PANTHER" id="PTHR48077">
    <property type="entry name" value="TRYPTOPHAN SYNTHASE-RELATED"/>
    <property type="match status" value="1"/>
</dbReference>
<dbReference type="RefSeq" id="WP_144698231.1">
    <property type="nucleotide sequence ID" value="NZ_VNJJ01000001.1"/>
</dbReference>
<dbReference type="HAMAP" id="MF_00133">
    <property type="entry name" value="Trp_synth_beta"/>
    <property type="match status" value="1"/>
</dbReference>
<keyword evidence="6 12" id="KW-0028">Amino-acid biosynthesis</keyword>
<evidence type="ECO:0000256" key="4">
    <source>
        <dbReference type="ARBA" id="ARBA00009982"/>
    </source>
</evidence>
<dbReference type="NCBIfam" id="TIGR00263">
    <property type="entry name" value="trpB"/>
    <property type="match status" value="1"/>
</dbReference>
<protein>
    <recommendedName>
        <fullName evidence="12">Tryptophan synthase beta chain</fullName>
        <ecNumber evidence="12">4.2.1.20</ecNumber>
    </recommendedName>
</protein>
<feature type="modified residue" description="N6-(pyridoxal phosphate)lysine" evidence="12">
    <location>
        <position position="90"/>
    </location>
</feature>
<dbReference type="OrthoDB" id="9766131at2"/>
<organism evidence="14 15">
    <name type="scientific">Cohnella terricola</name>
    <dbReference type="NCBI Taxonomy" id="1289167"/>
    <lineage>
        <taxon>Bacteria</taxon>
        <taxon>Bacillati</taxon>
        <taxon>Bacillota</taxon>
        <taxon>Bacilli</taxon>
        <taxon>Bacillales</taxon>
        <taxon>Paenibacillaceae</taxon>
        <taxon>Cohnella</taxon>
    </lineage>
</organism>
<dbReference type="Gene3D" id="3.40.50.1100">
    <property type="match status" value="2"/>
</dbReference>
<comment type="similarity">
    <text evidence="4 12">Belongs to the TrpB family.</text>
</comment>
<evidence type="ECO:0000256" key="7">
    <source>
        <dbReference type="ARBA" id="ARBA00022822"/>
    </source>
</evidence>
<evidence type="ECO:0000256" key="12">
    <source>
        <dbReference type="HAMAP-Rule" id="MF_00133"/>
    </source>
</evidence>
<evidence type="ECO:0000313" key="14">
    <source>
        <dbReference type="EMBL" id="TVY04577.1"/>
    </source>
</evidence>